<dbReference type="Proteomes" id="UP000055019">
    <property type="component" value="Unassembled WGS sequence"/>
</dbReference>
<dbReference type="InterPro" id="IPR029058">
    <property type="entry name" value="AB_hydrolase_fold"/>
</dbReference>
<keyword evidence="1" id="KW-0449">Lipoprotein</keyword>
<evidence type="ECO:0000313" key="1">
    <source>
        <dbReference type="EMBL" id="SAL63273.1"/>
    </source>
</evidence>
<organism evidence="1 2">
    <name type="scientific">Caballeronia arvi</name>
    <dbReference type="NCBI Taxonomy" id="1777135"/>
    <lineage>
        <taxon>Bacteria</taxon>
        <taxon>Pseudomonadati</taxon>
        <taxon>Pseudomonadota</taxon>
        <taxon>Betaproteobacteria</taxon>
        <taxon>Burkholderiales</taxon>
        <taxon>Burkholderiaceae</taxon>
        <taxon>Caballeronia</taxon>
    </lineage>
</organism>
<dbReference type="SUPFAM" id="SSF53474">
    <property type="entry name" value="alpha/beta-Hydrolases"/>
    <property type="match status" value="1"/>
</dbReference>
<name>A0A158J468_9BURK</name>
<sequence>MSRAVGRATSKDVCGVDKDLDAFDRFIERYLTVTGRLYSSKYLLGESYGTARAAMLADRPHQDNNALNGAI</sequence>
<protein>
    <submittedName>
        <fullName evidence="1">Lipoprotein</fullName>
    </submittedName>
</protein>
<dbReference type="EMBL" id="FCOM02000012">
    <property type="protein sequence ID" value="SAL63273.1"/>
    <property type="molecule type" value="Genomic_DNA"/>
</dbReference>
<gene>
    <name evidence="1" type="ORF">AWB74_03332</name>
</gene>
<dbReference type="AlphaFoldDB" id="A0A158J468"/>
<proteinExistence type="predicted"/>
<keyword evidence="2" id="KW-1185">Reference proteome</keyword>
<comment type="caution">
    <text evidence="1">The sequence shown here is derived from an EMBL/GenBank/DDBJ whole genome shotgun (WGS) entry which is preliminary data.</text>
</comment>
<evidence type="ECO:0000313" key="2">
    <source>
        <dbReference type="Proteomes" id="UP000055019"/>
    </source>
</evidence>
<reference evidence="1" key="1">
    <citation type="submission" date="2016-01" db="EMBL/GenBank/DDBJ databases">
        <authorList>
            <person name="Peeters C."/>
        </authorList>
    </citation>
    <scope>NUCLEOTIDE SEQUENCE [LARGE SCALE GENOMIC DNA]</scope>
    <source>
        <strain evidence="1">LMG 29317</strain>
    </source>
</reference>
<accession>A0A158J468</accession>